<accession>A0A1H8ELR6</accession>
<dbReference type="RefSeq" id="WP_177227627.1">
    <property type="nucleotide sequence ID" value="NZ_FOBF01000023.1"/>
</dbReference>
<sequence>MALSLRLVRTAVFAVVCLGLGVVAHGLGGGMSWGAGSGMGAGTGSGMGMGSGMDAGLVPLPALVAALALSFCAAFPLSGRERPLAVILPLLGGLQVVLHLLFSVSHAAMPQEVMGHVHSGLVPGLGMLVAHGWAIGLTALWLARGEAAFCGLLRRLAARLLAVLLPVPRTPFPGRPRASEPRALRSVVLRHAVTGRGPPRVVTA</sequence>
<dbReference type="AlphaFoldDB" id="A0A1H8ELR6"/>
<dbReference type="EMBL" id="FOBF01000023">
    <property type="protein sequence ID" value="SEN20429.1"/>
    <property type="molecule type" value="Genomic_DNA"/>
</dbReference>
<keyword evidence="3" id="KW-1185">Reference proteome</keyword>
<feature type="transmembrane region" description="Helical" evidence="1">
    <location>
        <begin position="122"/>
        <end position="143"/>
    </location>
</feature>
<name>A0A1H8ELR6_9ACTN</name>
<keyword evidence="1" id="KW-1133">Transmembrane helix</keyword>
<dbReference type="Proteomes" id="UP000198953">
    <property type="component" value="Unassembled WGS sequence"/>
</dbReference>
<feature type="transmembrane region" description="Helical" evidence="1">
    <location>
        <begin position="56"/>
        <end position="77"/>
    </location>
</feature>
<reference evidence="2 3" key="1">
    <citation type="submission" date="2016-10" db="EMBL/GenBank/DDBJ databases">
        <authorList>
            <person name="de Groot N.N."/>
        </authorList>
    </citation>
    <scope>NUCLEOTIDE SEQUENCE [LARGE SCALE GENOMIC DNA]</scope>
    <source>
        <strain evidence="2 3">DSM 43357</strain>
    </source>
</reference>
<evidence type="ECO:0000256" key="1">
    <source>
        <dbReference type="SAM" id="Phobius"/>
    </source>
</evidence>
<proteinExistence type="predicted"/>
<feature type="transmembrane region" description="Helical" evidence="1">
    <location>
        <begin position="84"/>
        <end position="102"/>
    </location>
</feature>
<keyword evidence="1" id="KW-0812">Transmembrane</keyword>
<protein>
    <submittedName>
        <fullName evidence="2">Uncharacterized protein</fullName>
    </submittedName>
</protein>
<evidence type="ECO:0000313" key="2">
    <source>
        <dbReference type="EMBL" id="SEN20429.1"/>
    </source>
</evidence>
<organism evidence="2 3">
    <name type="scientific">Nonomuraea pusilla</name>
    <dbReference type="NCBI Taxonomy" id="46177"/>
    <lineage>
        <taxon>Bacteria</taxon>
        <taxon>Bacillati</taxon>
        <taxon>Actinomycetota</taxon>
        <taxon>Actinomycetes</taxon>
        <taxon>Streptosporangiales</taxon>
        <taxon>Streptosporangiaceae</taxon>
        <taxon>Nonomuraea</taxon>
    </lineage>
</organism>
<gene>
    <name evidence="2" type="ORF">SAMN05660976_07029</name>
</gene>
<dbReference type="STRING" id="46177.SAMN05660976_07029"/>
<keyword evidence="1" id="KW-0472">Membrane</keyword>
<evidence type="ECO:0000313" key="3">
    <source>
        <dbReference type="Proteomes" id="UP000198953"/>
    </source>
</evidence>